<dbReference type="NCBIfam" id="TIGR00268">
    <property type="entry name" value="ATP-dependent sacrificial sulfur transferase LarE"/>
    <property type="match status" value="1"/>
</dbReference>
<evidence type="ECO:0000259" key="2">
    <source>
        <dbReference type="Pfam" id="PF02540"/>
    </source>
</evidence>
<organism evidence="3 4">
    <name type="scientific">Telmatocola sphagniphila</name>
    <dbReference type="NCBI Taxonomy" id="1123043"/>
    <lineage>
        <taxon>Bacteria</taxon>
        <taxon>Pseudomonadati</taxon>
        <taxon>Planctomycetota</taxon>
        <taxon>Planctomycetia</taxon>
        <taxon>Gemmatales</taxon>
        <taxon>Gemmataceae</taxon>
    </lineage>
</organism>
<dbReference type="RefSeq" id="WP_213498561.1">
    <property type="nucleotide sequence ID" value="NZ_CP074694.1"/>
</dbReference>
<dbReference type="GO" id="GO:0016783">
    <property type="term" value="F:sulfurtransferase activity"/>
    <property type="evidence" value="ECO:0007669"/>
    <property type="project" value="InterPro"/>
</dbReference>
<proteinExistence type="predicted"/>
<keyword evidence="4" id="KW-1185">Reference proteome</keyword>
<dbReference type="InterPro" id="IPR014729">
    <property type="entry name" value="Rossmann-like_a/b/a_fold"/>
</dbReference>
<accession>A0A8E6BAM9</accession>
<dbReference type="PANTHER" id="PTHR43169:SF2">
    <property type="entry name" value="NAD_GMP SYNTHASE DOMAIN-CONTAINING PROTEIN"/>
    <property type="match status" value="1"/>
</dbReference>
<evidence type="ECO:0000256" key="1">
    <source>
        <dbReference type="PIRSR" id="PIRSR006661-1"/>
    </source>
</evidence>
<dbReference type="GO" id="GO:0006163">
    <property type="term" value="P:purine nucleotide metabolic process"/>
    <property type="evidence" value="ECO:0007669"/>
    <property type="project" value="UniProtKB-ARBA"/>
</dbReference>
<dbReference type="InterPro" id="IPR005232">
    <property type="entry name" value="LarE"/>
</dbReference>
<dbReference type="Gene3D" id="3.40.50.620">
    <property type="entry name" value="HUPs"/>
    <property type="match status" value="1"/>
</dbReference>
<reference evidence="3" key="1">
    <citation type="submission" date="2021-05" db="EMBL/GenBank/DDBJ databases">
        <title>Complete genome sequence of the cellulolytic planctomycete Telmatocola sphagniphila SP2T and characterization of the first cellulase from planctomycetes.</title>
        <authorList>
            <person name="Rakitin A.L."/>
            <person name="Beletsky A.V."/>
            <person name="Naumoff D.G."/>
            <person name="Kulichevskaya I.S."/>
            <person name="Mardanov A.V."/>
            <person name="Ravin N.V."/>
            <person name="Dedysh S.N."/>
        </authorList>
    </citation>
    <scope>NUCLEOTIDE SEQUENCE</scope>
    <source>
        <strain evidence="3">SP2T</strain>
    </source>
</reference>
<keyword evidence="3" id="KW-0808">Transferase</keyword>
<dbReference type="Pfam" id="PF02540">
    <property type="entry name" value="NAD_synthase"/>
    <property type="match status" value="1"/>
</dbReference>
<feature type="domain" description="NAD/GMP synthase" evidence="2">
    <location>
        <begin position="18"/>
        <end position="85"/>
    </location>
</feature>
<dbReference type="InterPro" id="IPR052188">
    <property type="entry name" value="Ni-pincer_cofactor_biosynth"/>
</dbReference>
<dbReference type="SUPFAM" id="SSF52402">
    <property type="entry name" value="Adenine nucleotide alpha hydrolases-like"/>
    <property type="match status" value="1"/>
</dbReference>
<feature type="active site" description="Nucleophile and sulfur donor" evidence="1">
    <location>
        <position position="177"/>
    </location>
</feature>
<evidence type="ECO:0000313" key="3">
    <source>
        <dbReference type="EMBL" id="QVL33648.1"/>
    </source>
</evidence>
<sequence>MDSKLATKKLRLLEVLSQMSSVAVAFSGGVDSALVCWAAQTALGDKARAVTADSPSVPRAEIAEAIEIARQIGIAHEIISTQEFQNSAYLKNDGARCYFCKSELYAAIAAQLSEWQAEVICSGANSDDLGDYRPGLIAAAEKKVRHPLVEAGFSKAEVRDLAKEVGLSIWDKPASPCLSSRLAPGVVVTTQRTSMIEAAEKILRELGLRECRVRLHEGELARIEVPLEAIAKLMEQKVRENLARALRELGFRYITLDLEGFRSGNLNQLVDLKIRNDYSTVTNLQTGGKT</sequence>
<evidence type="ECO:0000313" key="4">
    <source>
        <dbReference type="Proteomes" id="UP000676194"/>
    </source>
</evidence>
<dbReference type="InterPro" id="IPR022310">
    <property type="entry name" value="NAD/GMP_synthase"/>
</dbReference>
<dbReference type="PIRSF" id="PIRSF006661">
    <property type="entry name" value="PP-lp_UCP006661"/>
    <property type="match status" value="1"/>
</dbReference>
<dbReference type="Proteomes" id="UP000676194">
    <property type="component" value="Chromosome"/>
</dbReference>
<dbReference type="PANTHER" id="PTHR43169">
    <property type="entry name" value="EXSB FAMILY PROTEIN"/>
    <property type="match status" value="1"/>
</dbReference>
<gene>
    <name evidence="3" type="primary">larE</name>
    <name evidence="3" type="ORF">KIH39_06985</name>
</gene>
<protein>
    <submittedName>
        <fullName evidence="3">ATP-dependent sacrificial sulfur transferase LarE</fullName>
    </submittedName>
</protein>
<name>A0A8E6BAM9_9BACT</name>
<dbReference type="EMBL" id="CP074694">
    <property type="protein sequence ID" value="QVL33648.1"/>
    <property type="molecule type" value="Genomic_DNA"/>
</dbReference>
<dbReference type="KEGG" id="tsph:KIH39_06985"/>
<dbReference type="CDD" id="cd01990">
    <property type="entry name" value="LarE-like"/>
    <property type="match status" value="1"/>
</dbReference>
<dbReference type="AlphaFoldDB" id="A0A8E6BAM9"/>